<evidence type="ECO:0000313" key="3">
    <source>
        <dbReference type="EMBL" id="RAY16224.1"/>
    </source>
</evidence>
<proteinExistence type="predicted"/>
<sequence length="292" mass="31863">MPAFTVSQALLVPGLVLVALSSACSTGPQQATPSTQPAPATPAGLSAAGLRLPVQDYQLSPEQQRRYDQRYYVLVRECARRSGVDFPLPPQSAAYPEVLDRRYGISDKTIATRFGYRLPPDPETGFKEPNFSPSQLAVIFGTVDQQQPPSDYRNGGCAAEASRTINGVPAAAPTFEYLSRVADRVNLDDFRKSRADPRVAAAVTRWSQCMKGRGYTVHDPLRAGAEAGFAEGHVSPAETTMALADITCKEQTALFTTWHDVESRYQRRSINADASSFSQLRTRLHTILGNLV</sequence>
<feature type="chain" id="PRO_5016637046" evidence="2">
    <location>
        <begin position="32"/>
        <end position="292"/>
    </location>
</feature>
<gene>
    <name evidence="3" type="ORF">DPM19_04815</name>
</gene>
<feature type="region of interest" description="Disordered" evidence="1">
    <location>
        <begin position="26"/>
        <end position="45"/>
    </location>
</feature>
<evidence type="ECO:0000313" key="4">
    <source>
        <dbReference type="Proteomes" id="UP000251891"/>
    </source>
</evidence>
<dbReference type="AlphaFoldDB" id="A0A365HAP9"/>
<comment type="caution">
    <text evidence="3">The sequence shown here is derived from an EMBL/GenBank/DDBJ whole genome shotgun (WGS) entry which is preliminary data.</text>
</comment>
<dbReference type="RefSeq" id="WP_111863563.1">
    <property type="nucleotide sequence ID" value="NZ_QLYX01000002.1"/>
</dbReference>
<dbReference type="OrthoDB" id="4800194at2"/>
<evidence type="ECO:0000256" key="1">
    <source>
        <dbReference type="SAM" id="MobiDB-lite"/>
    </source>
</evidence>
<accession>A0A365HAP9</accession>
<dbReference type="Proteomes" id="UP000251891">
    <property type="component" value="Unassembled WGS sequence"/>
</dbReference>
<dbReference type="EMBL" id="QLYX01000002">
    <property type="protein sequence ID" value="RAY16224.1"/>
    <property type="molecule type" value="Genomic_DNA"/>
</dbReference>
<protein>
    <submittedName>
        <fullName evidence="3">Uncharacterized protein</fullName>
    </submittedName>
</protein>
<evidence type="ECO:0000256" key="2">
    <source>
        <dbReference type="SAM" id="SignalP"/>
    </source>
</evidence>
<name>A0A365HAP9_9ACTN</name>
<reference evidence="3 4" key="1">
    <citation type="submission" date="2018-06" db="EMBL/GenBank/DDBJ databases">
        <title>Actinomadura craniellae sp. nov. isolated from marine sponge Craniella sp.</title>
        <authorList>
            <person name="Li L."/>
            <person name="Xu Q.H."/>
            <person name="Lin H.W."/>
            <person name="Lu Y.H."/>
        </authorList>
    </citation>
    <scope>NUCLEOTIDE SEQUENCE [LARGE SCALE GENOMIC DNA]</scope>
    <source>
        <strain evidence="3 4">LHW63021</strain>
    </source>
</reference>
<organism evidence="3 4">
    <name type="scientific">Actinomadura craniellae</name>
    <dbReference type="NCBI Taxonomy" id="2231787"/>
    <lineage>
        <taxon>Bacteria</taxon>
        <taxon>Bacillati</taxon>
        <taxon>Actinomycetota</taxon>
        <taxon>Actinomycetes</taxon>
        <taxon>Streptosporangiales</taxon>
        <taxon>Thermomonosporaceae</taxon>
        <taxon>Actinomadura</taxon>
    </lineage>
</organism>
<feature type="compositionally biased region" description="Low complexity" evidence="1">
    <location>
        <begin position="26"/>
        <end position="44"/>
    </location>
</feature>
<feature type="signal peptide" evidence="2">
    <location>
        <begin position="1"/>
        <end position="31"/>
    </location>
</feature>
<keyword evidence="4" id="KW-1185">Reference proteome</keyword>
<keyword evidence="2" id="KW-0732">Signal</keyword>